<protein>
    <submittedName>
        <fullName evidence="1">Uncharacterized protein</fullName>
    </submittedName>
</protein>
<dbReference type="InterPro" id="IPR015943">
    <property type="entry name" value="WD40/YVTN_repeat-like_dom_sf"/>
</dbReference>
<keyword evidence="2" id="KW-1185">Reference proteome</keyword>
<reference evidence="1 2" key="1">
    <citation type="submission" date="2019-07" db="EMBL/GenBank/DDBJ databases">
        <title>R&amp;d 2014.</title>
        <authorList>
            <person name="Klenk H.-P."/>
        </authorList>
    </citation>
    <scope>NUCLEOTIDE SEQUENCE [LARGE SCALE GENOMIC DNA]</scope>
    <source>
        <strain evidence="1 2">DSM 43868</strain>
    </source>
</reference>
<dbReference type="EMBL" id="VLKE01000001">
    <property type="protein sequence ID" value="TWH65596.1"/>
    <property type="molecule type" value="Genomic_DNA"/>
</dbReference>
<name>A0A562I473_MICOL</name>
<dbReference type="AlphaFoldDB" id="A0A562I473"/>
<gene>
    <name evidence="1" type="ORF">JD77_00533</name>
</gene>
<dbReference type="SUPFAM" id="SSF50939">
    <property type="entry name" value="Sialidases"/>
    <property type="match status" value="1"/>
</dbReference>
<comment type="caution">
    <text evidence="1">The sequence shown here is derived from an EMBL/GenBank/DDBJ whole genome shotgun (WGS) entry which is preliminary data.</text>
</comment>
<evidence type="ECO:0000313" key="1">
    <source>
        <dbReference type="EMBL" id="TWH65596.1"/>
    </source>
</evidence>
<dbReference type="Proteomes" id="UP000319825">
    <property type="component" value="Unassembled WGS sequence"/>
</dbReference>
<sequence>MGPGVLSVSGLVAVGRVLVAATGDGGGRRVWRSVDGGASWRAVTMPVAVPGGGDTAVAVAAQGDRLVLVADDDRGASAWWAPLPGVDR</sequence>
<organism evidence="1 2">
    <name type="scientific">Micromonospora olivasterospora</name>
    <dbReference type="NCBI Taxonomy" id="1880"/>
    <lineage>
        <taxon>Bacteria</taxon>
        <taxon>Bacillati</taxon>
        <taxon>Actinomycetota</taxon>
        <taxon>Actinomycetes</taxon>
        <taxon>Micromonosporales</taxon>
        <taxon>Micromonosporaceae</taxon>
        <taxon>Micromonospora</taxon>
    </lineage>
</organism>
<dbReference type="InterPro" id="IPR036278">
    <property type="entry name" value="Sialidase_sf"/>
</dbReference>
<evidence type="ECO:0000313" key="2">
    <source>
        <dbReference type="Proteomes" id="UP000319825"/>
    </source>
</evidence>
<dbReference type="Gene3D" id="2.130.10.10">
    <property type="entry name" value="YVTN repeat-like/Quinoprotein amine dehydrogenase"/>
    <property type="match status" value="1"/>
</dbReference>
<proteinExistence type="predicted"/>
<accession>A0A562I473</accession>